<dbReference type="SUPFAM" id="SSF81383">
    <property type="entry name" value="F-box domain"/>
    <property type="match status" value="1"/>
</dbReference>
<evidence type="ECO:0000256" key="1">
    <source>
        <dbReference type="PROSITE-ProRule" id="PRU00235"/>
    </source>
</evidence>
<dbReference type="EMBL" id="BSXN01000327">
    <property type="protein sequence ID" value="GME68102.1"/>
    <property type="molecule type" value="Genomic_DNA"/>
</dbReference>
<reference evidence="4" key="1">
    <citation type="submission" date="2023-04" db="EMBL/GenBank/DDBJ databases">
        <title>Candida boidinii NBRC 10035.</title>
        <authorList>
            <person name="Ichikawa N."/>
            <person name="Sato H."/>
            <person name="Tonouchi N."/>
        </authorList>
    </citation>
    <scope>NUCLEOTIDE SEQUENCE</scope>
    <source>
        <strain evidence="4">NBRC 10035</strain>
    </source>
</reference>
<dbReference type="InterPro" id="IPR001810">
    <property type="entry name" value="F-box_dom"/>
</dbReference>
<dbReference type="InterPro" id="IPR051553">
    <property type="entry name" value="Ran_GTPase-activating"/>
</dbReference>
<dbReference type="PANTHER" id="PTHR45982:SF1">
    <property type="entry name" value="REGULATOR OF CHROMOSOME CONDENSATION"/>
    <property type="match status" value="1"/>
</dbReference>
<dbReference type="PROSITE" id="PS50181">
    <property type="entry name" value="FBOX"/>
    <property type="match status" value="1"/>
</dbReference>
<dbReference type="Gene3D" id="2.130.10.30">
    <property type="entry name" value="Regulator of chromosome condensation 1/beta-lactamase-inhibitor protein II"/>
    <property type="match status" value="2"/>
</dbReference>
<keyword evidence="5" id="KW-1185">Reference proteome</keyword>
<accession>A0A9W6SVT7</accession>
<feature type="region of interest" description="Disordered" evidence="2">
    <location>
        <begin position="541"/>
        <end position="576"/>
    </location>
</feature>
<dbReference type="InterPro" id="IPR000408">
    <property type="entry name" value="Reg_chr_condens"/>
</dbReference>
<comment type="caution">
    <text evidence="4">The sequence shown here is derived from an EMBL/GenBank/DDBJ whole genome shotgun (WGS) entry which is preliminary data.</text>
</comment>
<evidence type="ECO:0000313" key="4">
    <source>
        <dbReference type="EMBL" id="GME68102.1"/>
    </source>
</evidence>
<dbReference type="PANTHER" id="PTHR45982">
    <property type="entry name" value="REGULATOR OF CHROMOSOME CONDENSATION"/>
    <property type="match status" value="1"/>
</dbReference>
<name>A0A9W6SVT7_CANBO</name>
<dbReference type="AlphaFoldDB" id="A0A9W6SVT7"/>
<evidence type="ECO:0000313" key="5">
    <source>
        <dbReference type="Proteomes" id="UP001165120"/>
    </source>
</evidence>
<protein>
    <submittedName>
        <fullName evidence="4">Unnamed protein product</fullName>
    </submittedName>
</protein>
<sequence>MTSSENTLFINYDLNEQSTFPFLNTNPDLIAFHLIDYLDKDDIISLFLTCKKIFTILNQSFVWHKLFKKTFNESDTPYKMTIYKWPQLYRLRSRSKLLVWGHALRSRLGFQFNELNNSQFELKNGFRRVVKLIKISDKQLDNEIVADITSGGFSFQILTSSGKLYCTGNSLGSWHGSLGVCEPGPRVRDPQFQPLVQTNSFMGNIYPVTISDPNADNSKENNTRKHISVSSGRGHFISLDNEGSLWSWDSVGQKNQGIELKLYGLNNELLVNDADRKIVLIKAGWRSSSALISNLGIVVWNKRDNVRNDRRSDESANDLPHLDNHPTANVKCRIVSNTKNIGNDFEDDSVIVDYVVLDGFLIYITALGNLFRVNLDHLNDEINSSNYYLKSYHLMGFEKYIKEFDVNKFLKPKFIRLSGSYNKFSCITNSDLVLLGDSDSKFDSPPKIIDFLQHRGCISIEVGDYHYLALLQNGELYSWGCESSLNGCLGLGRVDDMVRNGARRDGIDIRVTEPTRVPTRGKVLAIAAGGHQSAAIVAFDSEDEDDDAEDIGVQQPTEGEQESSRHRPHRVPITRDLHMRVRLARR</sequence>
<feature type="compositionally biased region" description="Acidic residues" evidence="2">
    <location>
        <begin position="541"/>
        <end position="550"/>
    </location>
</feature>
<dbReference type="Pfam" id="PF13540">
    <property type="entry name" value="RCC1_2"/>
    <property type="match status" value="1"/>
</dbReference>
<dbReference type="SUPFAM" id="SSF50985">
    <property type="entry name" value="RCC1/BLIP-II"/>
    <property type="match status" value="1"/>
</dbReference>
<feature type="repeat" description="RCC1" evidence="1">
    <location>
        <begin position="474"/>
        <end position="539"/>
    </location>
</feature>
<evidence type="ECO:0000259" key="3">
    <source>
        <dbReference type="PROSITE" id="PS50181"/>
    </source>
</evidence>
<proteinExistence type="predicted"/>
<dbReference type="GO" id="GO:0005085">
    <property type="term" value="F:guanyl-nucleotide exchange factor activity"/>
    <property type="evidence" value="ECO:0007669"/>
    <property type="project" value="TreeGrafter"/>
</dbReference>
<dbReference type="InterPro" id="IPR009091">
    <property type="entry name" value="RCC1/BLIP-II"/>
</dbReference>
<dbReference type="GO" id="GO:0005737">
    <property type="term" value="C:cytoplasm"/>
    <property type="evidence" value="ECO:0007669"/>
    <property type="project" value="TreeGrafter"/>
</dbReference>
<feature type="domain" description="F-box" evidence="3">
    <location>
        <begin position="20"/>
        <end position="66"/>
    </location>
</feature>
<organism evidence="4 5">
    <name type="scientific">Candida boidinii</name>
    <name type="common">Yeast</name>
    <dbReference type="NCBI Taxonomy" id="5477"/>
    <lineage>
        <taxon>Eukaryota</taxon>
        <taxon>Fungi</taxon>
        <taxon>Dikarya</taxon>
        <taxon>Ascomycota</taxon>
        <taxon>Saccharomycotina</taxon>
        <taxon>Pichiomycetes</taxon>
        <taxon>Pichiales</taxon>
        <taxon>Pichiaceae</taxon>
        <taxon>Ogataea</taxon>
        <taxon>Ogataea/Candida clade</taxon>
    </lineage>
</organism>
<dbReference type="Proteomes" id="UP001165120">
    <property type="component" value="Unassembled WGS sequence"/>
</dbReference>
<gene>
    <name evidence="4" type="ORF">Cboi02_000139800</name>
</gene>
<evidence type="ECO:0000256" key="2">
    <source>
        <dbReference type="SAM" id="MobiDB-lite"/>
    </source>
</evidence>
<dbReference type="InterPro" id="IPR036047">
    <property type="entry name" value="F-box-like_dom_sf"/>
</dbReference>
<dbReference type="PROSITE" id="PS50012">
    <property type="entry name" value="RCC1_3"/>
    <property type="match status" value="1"/>
</dbReference>